<feature type="transmembrane region" description="Helical" evidence="6">
    <location>
        <begin position="73"/>
        <end position="90"/>
    </location>
</feature>
<evidence type="ECO:0000256" key="6">
    <source>
        <dbReference type="SAM" id="Phobius"/>
    </source>
</evidence>
<keyword evidence="4 6" id="KW-1133">Transmembrane helix</keyword>
<dbReference type="PANTHER" id="PTHR34857:SF2">
    <property type="entry name" value="SLL0384 PROTEIN"/>
    <property type="match status" value="1"/>
</dbReference>
<dbReference type="Pfam" id="PF02361">
    <property type="entry name" value="CbiQ"/>
    <property type="match status" value="1"/>
</dbReference>
<feature type="transmembrane region" description="Helical" evidence="6">
    <location>
        <begin position="129"/>
        <end position="146"/>
    </location>
</feature>
<evidence type="ECO:0000256" key="2">
    <source>
        <dbReference type="ARBA" id="ARBA00022475"/>
    </source>
</evidence>
<evidence type="ECO:0000256" key="5">
    <source>
        <dbReference type="ARBA" id="ARBA00023136"/>
    </source>
</evidence>
<organism evidence="7 8">
    <name type="scientific">Clostridium perfringens</name>
    <dbReference type="NCBI Taxonomy" id="1502"/>
    <lineage>
        <taxon>Bacteria</taxon>
        <taxon>Bacillati</taxon>
        <taxon>Bacillota</taxon>
        <taxon>Clostridia</taxon>
        <taxon>Eubacteriales</taxon>
        <taxon>Clostridiaceae</taxon>
        <taxon>Clostridium</taxon>
    </lineage>
</organism>
<evidence type="ECO:0000256" key="1">
    <source>
        <dbReference type="ARBA" id="ARBA00004141"/>
    </source>
</evidence>
<sequence>MKINDWLLKPDLYEPKADKENFLDKTILGFVGVLSKIKRENERYTGFIYRINATVKLASTFLIIIFLSLTRNVEYIFCTLAYSMVCLATLDGNVIKKIFKTSIGIPIFTIIMLVPSLLLGNSFINCGKLTLKIFITILIVNIFSYTTKWSEAIKSLKVFSIPDIFILVFDITIRYIYILGDFSLNMLYSLKLKSVGKNNKKRQSLSKIIGILFLKSKNMSDEMYSAMECRGFNGEFKSRYKVKLNLNDYIYSAITCLMIGAFFII</sequence>
<dbReference type="Proteomes" id="UP000481454">
    <property type="component" value="Unassembled WGS sequence"/>
</dbReference>
<protein>
    <submittedName>
        <fullName evidence="7">Energy-coupling factor transporter transmembrane protein EcfT</fullName>
    </submittedName>
</protein>
<evidence type="ECO:0000256" key="4">
    <source>
        <dbReference type="ARBA" id="ARBA00022989"/>
    </source>
</evidence>
<comment type="caution">
    <text evidence="7">The sequence shown here is derived from an EMBL/GenBank/DDBJ whole genome shotgun (WGS) entry which is preliminary data.</text>
</comment>
<reference evidence="7 8" key="1">
    <citation type="submission" date="2020-02" db="EMBL/GenBank/DDBJ databases">
        <title>Genomic Insights into the Phylogeny and Genetic Plasticity of the Human and Animal Enteric Pathogen Clostridium perfringens.</title>
        <authorList>
            <person name="Feng Y."/>
            <person name="Hu Y."/>
        </authorList>
    </citation>
    <scope>NUCLEOTIDE SEQUENCE [LARGE SCALE GENOMIC DNA]</scope>
    <source>
        <strain evidence="7 8">CP-40</strain>
    </source>
</reference>
<name>A0AAN3ZRU6_CLOPF</name>
<proteinExistence type="predicted"/>
<keyword evidence="3 6" id="KW-0812">Transmembrane</keyword>
<dbReference type="CDD" id="cd16914">
    <property type="entry name" value="EcfT"/>
    <property type="match status" value="1"/>
</dbReference>
<evidence type="ECO:0000256" key="3">
    <source>
        <dbReference type="ARBA" id="ARBA00022692"/>
    </source>
</evidence>
<keyword evidence="2" id="KW-1003">Cell membrane</keyword>
<dbReference type="InterPro" id="IPR003339">
    <property type="entry name" value="ABC/ECF_trnsptr_transmembrane"/>
</dbReference>
<dbReference type="AlphaFoldDB" id="A0AAN3ZRU6"/>
<dbReference type="GO" id="GO:0005886">
    <property type="term" value="C:plasma membrane"/>
    <property type="evidence" value="ECO:0007669"/>
    <property type="project" value="UniProtKB-ARBA"/>
</dbReference>
<comment type="subcellular location">
    <subcellularLocation>
        <location evidence="1">Membrane</location>
        <topology evidence="1">Multi-pass membrane protein</topology>
    </subcellularLocation>
</comment>
<dbReference type="PANTHER" id="PTHR34857">
    <property type="entry name" value="SLL0384 PROTEIN"/>
    <property type="match status" value="1"/>
</dbReference>
<dbReference type="EMBL" id="JAALLZ010000012">
    <property type="protein sequence ID" value="NGU31546.1"/>
    <property type="molecule type" value="Genomic_DNA"/>
</dbReference>
<gene>
    <name evidence="7" type="ORF">G6Z34_15870</name>
</gene>
<evidence type="ECO:0000313" key="8">
    <source>
        <dbReference type="Proteomes" id="UP000481454"/>
    </source>
</evidence>
<dbReference type="InterPro" id="IPR051611">
    <property type="entry name" value="ECF_transporter_component"/>
</dbReference>
<feature type="transmembrane region" description="Helical" evidence="6">
    <location>
        <begin position="249"/>
        <end position="264"/>
    </location>
</feature>
<feature type="transmembrane region" description="Helical" evidence="6">
    <location>
        <begin position="47"/>
        <end position="67"/>
    </location>
</feature>
<dbReference type="RefSeq" id="WP_003459090.1">
    <property type="nucleotide sequence ID" value="NZ_CATNWX010000013.1"/>
</dbReference>
<feature type="transmembrane region" description="Helical" evidence="6">
    <location>
        <begin position="102"/>
        <end position="123"/>
    </location>
</feature>
<accession>A0AAN3ZRU6</accession>
<keyword evidence="5 6" id="KW-0472">Membrane</keyword>
<feature type="transmembrane region" description="Helical" evidence="6">
    <location>
        <begin position="158"/>
        <end position="178"/>
    </location>
</feature>
<evidence type="ECO:0000313" key="7">
    <source>
        <dbReference type="EMBL" id="NGU31546.1"/>
    </source>
</evidence>